<proteinExistence type="predicted"/>
<dbReference type="EMBL" id="BOMG01000103">
    <property type="protein sequence ID" value="GID59937.1"/>
    <property type="molecule type" value="Genomic_DNA"/>
</dbReference>
<dbReference type="Proteomes" id="UP000612282">
    <property type="component" value="Unassembled WGS sequence"/>
</dbReference>
<sequence>MGIDYGYDLYLPTHAVGRALRAVAAIARDDIGSVDLVVPGGERMTLPFRGKPVSDVDHWTLDTCLYFPVEDEAIRAWADVERSEGRHREPEAISGNPPPAGRT</sequence>
<organism evidence="2 3">
    <name type="scientific">Actinoplanes couchii</name>
    <dbReference type="NCBI Taxonomy" id="403638"/>
    <lineage>
        <taxon>Bacteria</taxon>
        <taxon>Bacillati</taxon>
        <taxon>Actinomycetota</taxon>
        <taxon>Actinomycetes</taxon>
        <taxon>Micromonosporales</taxon>
        <taxon>Micromonosporaceae</taxon>
        <taxon>Actinoplanes</taxon>
    </lineage>
</organism>
<feature type="compositionally biased region" description="Basic and acidic residues" evidence="1">
    <location>
        <begin position="81"/>
        <end position="91"/>
    </location>
</feature>
<gene>
    <name evidence="2" type="ORF">Aco03nite_083410</name>
</gene>
<keyword evidence="3" id="KW-1185">Reference proteome</keyword>
<comment type="caution">
    <text evidence="2">The sequence shown here is derived from an EMBL/GenBank/DDBJ whole genome shotgun (WGS) entry which is preliminary data.</text>
</comment>
<evidence type="ECO:0000313" key="2">
    <source>
        <dbReference type="EMBL" id="GID59937.1"/>
    </source>
</evidence>
<feature type="region of interest" description="Disordered" evidence="1">
    <location>
        <begin position="81"/>
        <end position="103"/>
    </location>
</feature>
<name>A0ABQ3XN45_9ACTN</name>
<accession>A0ABQ3XN45</accession>
<reference evidence="2 3" key="1">
    <citation type="submission" date="2021-01" db="EMBL/GenBank/DDBJ databases">
        <title>Whole genome shotgun sequence of Actinoplanes couchii NBRC 106145.</title>
        <authorList>
            <person name="Komaki H."/>
            <person name="Tamura T."/>
        </authorList>
    </citation>
    <scope>NUCLEOTIDE SEQUENCE [LARGE SCALE GENOMIC DNA]</scope>
    <source>
        <strain evidence="2 3">NBRC 106145</strain>
    </source>
</reference>
<dbReference type="RefSeq" id="WP_203806489.1">
    <property type="nucleotide sequence ID" value="NZ_BAAAQE010000046.1"/>
</dbReference>
<protein>
    <submittedName>
        <fullName evidence="2">Uncharacterized protein</fullName>
    </submittedName>
</protein>
<evidence type="ECO:0000313" key="3">
    <source>
        <dbReference type="Proteomes" id="UP000612282"/>
    </source>
</evidence>
<evidence type="ECO:0000256" key="1">
    <source>
        <dbReference type="SAM" id="MobiDB-lite"/>
    </source>
</evidence>